<dbReference type="RefSeq" id="WP_131014292.1">
    <property type="nucleotide sequence ID" value="NZ_SIRE01000010.1"/>
</dbReference>
<dbReference type="Pfam" id="PF08868">
    <property type="entry name" value="YugN"/>
    <property type="match status" value="1"/>
</dbReference>
<dbReference type="EMBL" id="SIRE01000010">
    <property type="protein sequence ID" value="TBL78308.1"/>
    <property type="molecule type" value="Genomic_DNA"/>
</dbReference>
<evidence type="ECO:0000313" key="1">
    <source>
        <dbReference type="EMBL" id="TBL78308.1"/>
    </source>
</evidence>
<proteinExistence type="predicted"/>
<gene>
    <name evidence="1" type="ORF">EYB31_15705</name>
</gene>
<dbReference type="InterPro" id="IPR014967">
    <property type="entry name" value="Uncharacterised_YugN-like"/>
</dbReference>
<dbReference type="AlphaFoldDB" id="A0A4V6MSG8"/>
<evidence type="ECO:0000313" key="2">
    <source>
        <dbReference type="Proteomes" id="UP000293142"/>
    </source>
</evidence>
<dbReference type="Proteomes" id="UP000293142">
    <property type="component" value="Unassembled WGS sequence"/>
</dbReference>
<accession>A0A4V6MSG8</accession>
<evidence type="ECO:0008006" key="3">
    <source>
        <dbReference type="Google" id="ProtNLM"/>
    </source>
</evidence>
<comment type="caution">
    <text evidence="1">The sequence shown here is derived from an EMBL/GenBank/DDBJ whole genome shotgun (WGS) entry which is preliminary data.</text>
</comment>
<protein>
    <recommendedName>
        <fullName evidence="3">YugN-like family protein</fullName>
    </recommendedName>
</protein>
<dbReference type="Gene3D" id="3.30.310.100">
    <property type="entry name" value="YugN-like"/>
    <property type="match status" value="1"/>
</dbReference>
<reference evidence="1 2" key="1">
    <citation type="submission" date="2019-02" db="EMBL/GenBank/DDBJ databases">
        <title>Paenibacillus sp. nov., isolated from surface-sterilized tissue of Thalictrum simplex L.</title>
        <authorList>
            <person name="Tuo L."/>
        </authorList>
    </citation>
    <scope>NUCLEOTIDE SEQUENCE [LARGE SCALE GENOMIC DNA]</scope>
    <source>
        <strain evidence="1 2">N2SHLJ1</strain>
    </source>
</reference>
<dbReference type="InterPro" id="IPR036491">
    <property type="entry name" value="YugN-like_sf"/>
</dbReference>
<dbReference type="OrthoDB" id="2679642at2"/>
<keyword evidence="2" id="KW-1185">Reference proteome</keyword>
<sequence length="115" mass="13203">MIIENSAVKGLKSDLAHLDHASEKLGFVRWQWEYYRATYDLKIVDKPANQEYFLRINTRAESGKLESPHAILAVEDVYMGRTTFPHGLDYEAPIPDQVMKIAQQKLAELKKELAV</sequence>
<name>A0A4V6MSG8_9BACL</name>
<dbReference type="SUPFAM" id="SSF160755">
    <property type="entry name" value="YugN-like"/>
    <property type="match status" value="1"/>
</dbReference>
<organism evidence="1 2">
    <name type="scientific">Paenibacillus thalictri</name>
    <dbReference type="NCBI Taxonomy" id="2527873"/>
    <lineage>
        <taxon>Bacteria</taxon>
        <taxon>Bacillati</taxon>
        <taxon>Bacillota</taxon>
        <taxon>Bacilli</taxon>
        <taxon>Bacillales</taxon>
        <taxon>Paenibacillaceae</taxon>
        <taxon>Paenibacillus</taxon>
    </lineage>
</organism>